<dbReference type="InterPro" id="IPR012340">
    <property type="entry name" value="NA-bd_OB-fold"/>
</dbReference>
<name>A0AAU9SK75_THLAR</name>
<evidence type="ECO:0000256" key="2">
    <source>
        <dbReference type="ARBA" id="ARBA00022723"/>
    </source>
</evidence>
<organism evidence="7 8">
    <name type="scientific">Thlaspi arvense</name>
    <name type="common">Field penny-cress</name>
    <dbReference type="NCBI Taxonomy" id="13288"/>
    <lineage>
        <taxon>Eukaryota</taxon>
        <taxon>Viridiplantae</taxon>
        <taxon>Streptophyta</taxon>
        <taxon>Embryophyta</taxon>
        <taxon>Tracheophyta</taxon>
        <taxon>Spermatophyta</taxon>
        <taxon>Magnoliopsida</taxon>
        <taxon>eudicotyledons</taxon>
        <taxon>Gunneridae</taxon>
        <taxon>Pentapetalae</taxon>
        <taxon>rosids</taxon>
        <taxon>malvids</taxon>
        <taxon>Brassicales</taxon>
        <taxon>Brassicaceae</taxon>
        <taxon>Thlaspideae</taxon>
        <taxon>Thlaspi</taxon>
    </lineage>
</organism>
<dbReference type="Proteomes" id="UP000836841">
    <property type="component" value="Chromosome 5"/>
</dbReference>
<evidence type="ECO:0000256" key="5">
    <source>
        <dbReference type="ARBA" id="ARBA00023125"/>
    </source>
</evidence>
<dbReference type="Gene3D" id="2.40.50.140">
    <property type="entry name" value="Nucleic acid-binding proteins"/>
    <property type="match status" value="1"/>
</dbReference>
<dbReference type="Pfam" id="PF08646">
    <property type="entry name" value="Rep_fac-A_C"/>
    <property type="match status" value="1"/>
</dbReference>
<keyword evidence="2" id="KW-0479">Metal-binding</keyword>
<dbReference type="CDD" id="cd04476">
    <property type="entry name" value="RPA1_DBD_C"/>
    <property type="match status" value="1"/>
</dbReference>
<dbReference type="AlphaFoldDB" id="A0AAU9SK75"/>
<evidence type="ECO:0000259" key="6">
    <source>
        <dbReference type="Pfam" id="PF08646"/>
    </source>
</evidence>
<accession>A0AAU9SK75</accession>
<evidence type="ECO:0000256" key="4">
    <source>
        <dbReference type="ARBA" id="ARBA00022833"/>
    </source>
</evidence>
<feature type="domain" description="Replication factor A C-terminal" evidence="6">
    <location>
        <begin position="66"/>
        <end position="186"/>
    </location>
</feature>
<dbReference type="SUPFAM" id="SSF50249">
    <property type="entry name" value="Nucleic acid-binding proteins"/>
    <property type="match status" value="1"/>
</dbReference>
<dbReference type="EMBL" id="OU466861">
    <property type="protein sequence ID" value="CAH2065491.1"/>
    <property type="molecule type" value="Genomic_DNA"/>
</dbReference>
<dbReference type="InterPro" id="IPR013955">
    <property type="entry name" value="Rep_factor-A_C"/>
</dbReference>
<dbReference type="GO" id="GO:0008270">
    <property type="term" value="F:zinc ion binding"/>
    <property type="evidence" value="ECO:0007669"/>
    <property type="project" value="UniProtKB-KW"/>
</dbReference>
<sequence length="216" mass="24745">MINPEILEIVAFRESLPNDSLSLSYTHPNQLTVFNTISVRDDYFLHSPRRTISDIISASEVSKCVTMCTIMSIDTEFGWYYMSHRSCGKKVLPHDMDAIKEKYPGRKFLKHLWKCEKFMLLTFRVIDDSGEAKFLLFDKEAIEVVNQTAAQLTEAVNEVQDPDVLPLALSNIIRKTFLFKIAIQTSNIVFNSPAYKVIKIITQSDMVKEFSKFTAS</sequence>
<keyword evidence="4" id="KW-0862">Zinc</keyword>
<dbReference type="InterPro" id="IPR047192">
    <property type="entry name" value="Euk_RPA1_DBD_C"/>
</dbReference>
<comment type="similarity">
    <text evidence="1">Belongs to the replication factor A protein 1 family.</text>
</comment>
<keyword evidence="5" id="KW-0238">DNA-binding</keyword>
<evidence type="ECO:0000256" key="3">
    <source>
        <dbReference type="ARBA" id="ARBA00022771"/>
    </source>
</evidence>
<evidence type="ECO:0000256" key="1">
    <source>
        <dbReference type="ARBA" id="ARBA00005690"/>
    </source>
</evidence>
<evidence type="ECO:0000313" key="8">
    <source>
        <dbReference type="Proteomes" id="UP000836841"/>
    </source>
</evidence>
<protein>
    <recommendedName>
        <fullName evidence="6">Replication factor A C-terminal domain-containing protein</fullName>
    </recommendedName>
</protein>
<keyword evidence="8" id="KW-1185">Reference proteome</keyword>
<gene>
    <name evidence="7" type="ORF">TAV2_LOCUS15655</name>
</gene>
<evidence type="ECO:0000313" key="7">
    <source>
        <dbReference type="EMBL" id="CAH2065491.1"/>
    </source>
</evidence>
<proteinExistence type="inferred from homology"/>
<dbReference type="GO" id="GO:0003677">
    <property type="term" value="F:DNA binding"/>
    <property type="evidence" value="ECO:0007669"/>
    <property type="project" value="UniProtKB-KW"/>
</dbReference>
<keyword evidence="3" id="KW-0863">Zinc-finger</keyword>
<feature type="non-terminal residue" evidence="7">
    <location>
        <position position="1"/>
    </location>
</feature>
<reference evidence="7 8" key="1">
    <citation type="submission" date="2022-03" db="EMBL/GenBank/DDBJ databases">
        <authorList>
            <person name="Nunn A."/>
            <person name="Chopra R."/>
            <person name="Nunn A."/>
            <person name="Contreras Garrido A."/>
        </authorList>
    </citation>
    <scope>NUCLEOTIDE SEQUENCE [LARGE SCALE GENOMIC DNA]</scope>
</reference>